<protein>
    <submittedName>
        <fullName evidence="1">Uncharacterized protein</fullName>
    </submittedName>
</protein>
<organism evidence="1 2">
    <name type="scientific">Pneumocystis oryctolagi</name>
    <dbReference type="NCBI Taxonomy" id="42067"/>
    <lineage>
        <taxon>Eukaryota</taxon>
        <taxon>Fungi</taxon>
        <taxon>Dikarya</taxon>
        <taxon>Ascomycota</taxon>
        <taxon>Taphrinomycotina</taxon>
        <taxon>Pneumocystomycetes</taxon>
        <taxon>Pneumocystaceae</taxon>
        <taxon>Pneumocystis</taxon>
    </lineage>
</organism>
<comment type="caution">
    <text evidence="1">The sequence shown here is derived from an EMBL/GenBank/DDBJ whole genome shotgun (WGS) entry which is preliminary data.</text>
</comment>
<proteinExistence type="predicted"/>
<sequence length="1521" mass="178419">MYKCIYVVFGLFLELGFNDRTNLSFCEMYSFEGNYKSKRIVNLGRKQKESKELLLRKVADDRKKRYDERRKENAVLKKIIRSKISIKRAKESFRYDFDHDISEYKSSLKFSEKNDFYRLRNLIEIILKESEYKDISFSDIVPGISLWIVWNFGHILMKSLNLTNDVVFHKYVFGLLPNLVCLNISLINLGYYKELCLYVCTNGITVEFSFMQLFTLAVIKPLRYFYMFEYSLQKIVLSGFIMSFFVLTKKYDYMLNSVICQLESFFSRLIFLRVVLDIDFDCFSKEELLWILHNVLLYVINTNDTKLRLSSLDEIDLYSRCISEILIRILKRANVLIETCRREYDSDDEDNCDILEIAFCRIIPEKLFSELNVSILFSTEHIVEIITYVFPSTVVNISKLFVVLMEFWPFRKSEIMTQLVIYSTGIDECNNRNILFVLWERVKSDIKALESDGCIDLCENIFFLRWNEQWYTMILLLELYSRILTTMVDDEFFDPMKNFIVFDNIKILDVSYLLYCRTEYFETYFRIHNTYWFNTVRLRNLVTKLIQQLFIRDSRRQFFPHDYWLLNNRIDMTMFASSVISELLKSDEKFENNNQETCYSDNILDSAKSYINVLRKFPFYIPFSVRIHILHSLINYDMETSGHSDPWNVINRFSVTIRRDNIFQDGFSTLYNIGKDIKKPINIIFVDRYGLPEAGIDGGGITKEFLVRYHFLVDIYAITLFSICKQALDIDFGLFYETREHFYAIAMLIGKCIYESILIDVTFAPFFLMKLLGKMIDDLFVLDTELYEGLLFLKRYTGDVENDLFLNFTVIQQEFGKSTVVELIPGGSDISVTKKNRLQYIYTMADYRLNKVIFKQSSAFLKGLSEIIDIKWLSMFSCQELQNLIGGSSVPIDIDDLRNNSVYGGFKYDDPVIELFWSVVYEFSDLERRLLLKFVTSVSRPPLLGFKDLKPLFCIRDGGNDINRLPTASTCINLLILPRYNDRVVMRSKLLYAVNFDAGLSNKDLDFIDFNDAVLKNDFIKLRKYAIQGFDFNDNNLRKKIWNIFICPQNEIMDIEIQWKSLPAHKDENQVQLDVDRSFIYYPTAYENYPPFLNKNQKDFLISELIDYVQTHGILMRLKPLELNKAYAFKHVNIPVAIYPSLFPLVSFKKAKEIQCSFNKLYAFIANDEEFMTQIMKNLNTDDFIKNLWNIYLEVKNKGIVQIANDLSPQLKQIEFNTIASSMPALAYKTQEMHRYLYNIGAYGSCSVLKESSFPENNPIKSIAKGFAIANKLYGGENTKILFVVEPYEPLFCDQRLLEYELFQVQNTNISRVFIFGYSPTHYPSSTEWSARLLIEESKAIKCPTIMTQLSGCKKIQQVLCQENIIERFLPKDESNVLKETFVSIYSLDTNLSNQEVYRLLMDNPQNYILKPQREGGGNNIYGPEIINFLRTIPESHKQHYILMERIYPPSHANTIIRNNEIHDIDSINELGIYGIILWNSDHTIHYNEESGYLIRIKDKKNNEGGLVAGYSSIDSCALIS</sequence>
<gene>
    <name evidence="1" type="ORF">PORY_001720</name>
</gene>
<evidence type="ECO:0000313" key="1">
    <source>
        <dbReference type="EMBL" id="KAG4305045.1"/>
    </source>
</evidence>
<reference evidence="1 2" key="1">
    <citation type="journal article" date="2021" name="Commun. Biol.">
        <title>Genomic insights into the host specific adaptation of the Pneumocystis genus.</title>
        <authorList>
            <person name="Cisse O.H."/>
            <person name="Ma L."/>
            <person name="Dekker J.P."/>
            <person name="Khil P.P."/>
            <person name="Youn J.-H."/>
            <person name="Brenchley J.M."/>
            <person name="Blair R."/>
            <person name="Pahar B."/>
            <person name="Chabe M."/>
            <person name="Van Rompay K.K.A."/>
            <person name="Keesler R."/>
            <person name="Sukura A."/>
            <person name="Hirsch V."/>
            <person name="Kutty G."/>
            <person name="Liu Y."/>
            <person name="Peng L."/>
            <person name="Chen J."/>
            <person name="Song J."/>
            <person name="Weissenbacher-Lang C."/>
            <person name="Xu J."/>
            <person name="Upham N.S."/>
            <person name="Stajich J.E."/>
            <person name="Cuomo C.A."/>
            <person name="Cushion M.T."/>
            <person name="Kovacs J.A."/>
        </authorList>
    </citation>
    <scope>NUCLEOTIDE SEQUENCE [LARGE SCALE GENOMIC DNA]</scope>
    <source>
        <strain evidence="1 2">RABM</strain>
    </source>
</reference>
<dbReference type="EMBL" id="JABTEG010000005">
    <property type="protein sequence ID" value="KAG4305045.1"/>
    <property type="molecule type" value="Genomic_DNA"/>
</dbReference>
<keyword evidence="2" id="KW-1185">Reference proteome</keyword>
<accession>A0ACB7CC42</accession>
<dbReference type="Proteomes" id="UP000768646">
    <property type="component" value="Unassembled WGS sequence"/>
</dbReference>
<name>A0ACB7CC42_9ASCO</name>
<evidence type="ECO:0000313" key="2">
    <source>
        <dbReference type="Proteomes" id="UP000768646"/>
    </source>
</evidence>